<name>A0AB74EBI3_NEIGO</name>
<proteinExistence type="predicted"/>
<evidence type="ECO:0000313" key="2">
    <source>
        <dbReference type="EMBL" id="SBN12644.1"/>
    </source>
</evidence>
<sequence>MNKFFTHPMRPFFVGAAVLAILGALVFFHQPRRYHPAPPNFLGTYAAGCIRRFFDYRFVGPDGFFRQPETCRYFDGGVVACCGCFIAVFTATCRIFRRRLLAGVAAVLRLADLARPQHRQLRPLNAARRIHRFSDGLCRQRRFELNCARKCI</sequence>
<keyword evidence="1" id="KW-1133">Transmembrane helix</keyword>
<protein>
    <submittedName>
        <fullName evidence="2">Integral membrane protein</fullName>
    </submittedName>
</protein>
<dbReference type="EMBL" id="LT591897">
    <property type="protein sequence ID" value="SBQ22009.1"/>
    <property type="molecule type" value="Genomic_DNA"/>
</dbReference>
<feature type="transmembrane region" description="Helical" evidence="1">
    <location>
        <begin position="12"/>
        <end position="30"/>
    </location>
</feature>
<gene>
    <name evidence="2" type="ORF">WHOF_01420</name>
    <name evidence="3" type="ORF">WHOF_01649</name>
</gene>
<accession>A0AB74EBI3</accession>
<evidence type="ECO:0000256" key="1">
    <source>
        <dbReference type="SAM" id="Phobius"/>
    </source>
</evidence>
<dbReference type="EMBL" id="FLKW01000017">
    <property type="protein sequence ID" value="SBN12644.1"/>
    <property type="molecule type" value="Genomic_DNA"/>
</dbReference>
<feature type="transmembrane region" description="Helical" evidence="1">
    <location>
        <begin position="73"/>
        <end position="91"/>
    </location>
</feature>
<reference evidence="2" key="1">
    <citation type="submission" date="2016-05" db="EMBL/GenBank/DDBJ databases">
        <authorList>
            <consortium name="Pathogen Informatics"/>
        </authorList>
    </citation>
    <scope>NUCLEOTIDE SEQUENCE</scope>
    <source>
        <strain evidence="2">WHO F</strain>
    </source>
</reference>
<keyword evidence="1" id="KW-0472">Membrane</keyword>
<keyword evidence="1" id="KW-0812">Transmembrane</keyword>
<organism evidence="2">
    <name type="scientific">Neisseria gonorrhoeae</name>
    <dbReference type="NCBI Taxonomy" id="485"/>
    <lineage>
        <taxon>Bacteria</taxon>
        <taxon>Pseudomonadati</taxon>
        <taxon>Pseudomonadota</taxon>
        <taxon>Betaproteobacteria</taxon>
        <taxon>Neisseriales</taxon>
        <taxon>Neisseriaceae</taxon>
        <taxon>Neisseria</taxon>
    </lineage>
</organism>
<dbReference type="Proteomes" id="UP000239837">
    <property type="component" value="Chromosome"/>
</dbReference>
<dbReference type="AlphaFoldDB" id="A0AB74EBI3"/>
<evidence type="ECO:0000313" key="3">
    <source>
        <dbReference type="EMBL" id="SBQ22009.1"/>
    </source>
</evidence>